<accession>A0A9X3IN74</accession>
<dbReference type="AlphaFoldDB" id="A0A9X3IN74"/>
<dbReference type="Proteomes" id="UP001144805">
    <property type="component" value="Unassembled WGS sequence"/>
</dbReference>
<reference evidence="1" key="1">
    <citation type="submission" date="2022-11" db="EMBL/GenBank/DDBJ databases">
        <title>Biodiversity and phylogenetic relationships of bacteria.</title>
        <authorList>
            <person name="Machado R.A.R."/>
            <person name="Bhat A."/>
            <person name="Loulou A."/>
            <person name="Kallel S."/>
        </authorList>
    </citation>
    <scope>NUCLEOTIDE SEQUENCE</scope>
    <source>
        <strain evidence="1">K-TC2</strain>
    </source>
</reference>
<evidence type="ECO:0000313" key="1">
    <source>
        <dbReference type="EMBL" id="MCX5570635.1"/>
    </source>
</evidence>
<gene>
    <name evidence="1" type="ORF">OSH07_15605</name>
</gene>
<comment type="caution">
    <text evidence="1">The sequence shown here is derived from an EMBL/GenBank/DDBJ whole genome shotgun (WGS) entry which is preliminary data.</text>
</comment>
<sequence>MYAVNHLEGFGTLLESGAKVTFLGSATPKTSGATSFTFSSQSFGQTVPAGAVLVMCLTSDASGANRNYNGCTVNGNAASPNAVSPNGLTMVGIYQYVAPSDMSSATIVVSSNGTAGGCTLDMFMLENLQSTTPIGTFVTTGTTPANSDPTTTFSPTDTGNVAIAVALNIGTGAITWIGLDVQATQAMNVFAAHVATAAMGNDLETLIAITADCATPNRPRMAAAYWR</sequence>
<evidence type="ECO:0000313" key="2">
    <source>
        <dbReference type="Proteomes" id="UP001144805"/>
    </source>
</evidence>
<dbReference type="RefSeq" id="WP_266339594.1">
    <property type="nucleotide sequence ID" value="NZ_JAPKNK010000006.1"/>
</dbReference>
<protein>
    <submittedName>
        <fullName evidence="1">Uncharacterized protein</fullName>
    </submittedName>
</protein>
<name>A0A9X3IN74_9HYPH</name>
<dbReference type="EMBL" id="JAPKNK010000006">
    <property type="protein sequence ID" value="MCX5570635.1"/>
    <property type="molecule type" value="Genomic_DNA"/>
</dbReference>
<proteinExistence type="predicted"/>
<organism evidence="1 2">
    <name type="scientific">Kaistia nematophila</name>
    <dbReference type="NCBI Taxonomy" id="2994654"/>
    <lineage>
        <taxon>Bacteria</taxon>
        <taxon>Pseudomonadati</taxon>
        <taxon>Pseudomonadota</taxon>
        <taxon>Alphaproteobacteria</taxon>
        <taxon>Hyphomicrobiales</taxon>
        <taxon>Kaistiaceae</taxon>
        <taxon>Kaistia</taxon>
    </lineage>
</organism>
<keyword evidence="2" id="KW-1185">Reference proteome</keyword>